<keyword evidence="7" id="KW-1133">Transmembrane helix</keyword>
<keyword evidence="7" id="KW-0472">Membrane</keyword>
<dbReference type="Pfam" id="PF02646">
    <property type="entry name" value="RmuC"/>
    <property type="match status" value="1"/>
</dbReference>
<reference evidence="8" key="1">
    <citation type="journal article" date="2020" name="mSystems">
        <title>Genome- and Community-Level Interaction Insights into Carbon Utilization and Element Cycling Functions of Hydrothermarchaeota in Hydrothermal Sediment.</title>
        <authorList>
            <person name="Zhou Z."/>
            <person name="Liu Y."/>
            <person name="Xu W."/>
            <person name="Pan J."/>
            <person name="Luo Z.H."/>
            <person name="Li M."/>
        </authorList>
    </citation>
    <scope>NUCLEOTIDE SEQUENCE [LARGE SCALE GENOMIC DNA]</scope>
    <source>
        <strain evidence="8">HyVt-19</strain>
    </source>
</reference>
<dbReference type="GO" id="GO:0006310">
    <property type="term" value="P:DNA recombination"/>
    <property type="evidence" value="ECO:0007669"/>
    <property type="project" value="UniProtKB-KW"/>
</dbReference>
<evidence type="ECO:0000256" key="5">
    <source>
        <dbReference type="SAM" id="Coils"/>
    </source>
</evidence>
<feature type="coiled-coil region" evidence="5">
    <location>
        <begin position="105"/>
        <end position="179"/>
    </location>
</feature>
<feature type="transmembrane region" description="Helical" evidence="7">
    <location>
        <begin position="6"/>
        <end position="29"/>
    </location>
</feature>
<evidence type="ECO:0000256" key="3">
    <source>
        <dbReference type="ARBA" id="ARBA00023054"/>
    </source>
</evidence>
<keyword evidence="4" id="KW-0233">DNA recombination</keyword>
<gene>
    <name evidence="8" type="primary">rmuC</name>
    <name evidence="8" type="ORF">ENG14_06515</name>
</gene>
<accession>A0A7C1AWL8</accession>
<evidence type="ECO:0000256" key="7">
    <source>
        <dbReference type="SAM" id="Phobius"/>
    </source>
</evidence>
<evidence type="ECO:0000256" key="2">
    <source>
        <dbReference type="ARBA" id="ARBA00009840"/>
    </source>
</evidence>
<comment type="caution">
    <text evidence="8">The sequence shown here is derived from an EMBL/GenBank/DDBJ whole genome shotgun (WGS) entry which is preliminary data.</text>
</comment>
<dbReference type="AlphaFoldDB" id="A0A7C1AWL8"/>
<organism evidence="8">
    <name type="scientific">Thermodesulforhabdus norvegica</name>
    <dbReference type="NCBI Taxonomy" id="39841"/>
    <lineage>
        <taxon>Bacteria</taxon>
        <taxon>Pseudomonadati</taxon>
        <taxon>Thermodesulfobacteriota</taxon>
        <taxon>Syntrophobacteria</taxon>
        <taxon>Syntrophobacterales</taxon>
        <taxon>Thermodesulforhabdaceae</taxon>
        <taxon>Thermodesulforhabdus</taxon>
    </lineage>
</organism>
<dbReference type="PANTHER" id="PTHR30563">
    <property type="entry name" value="DNA RECOMBINATION PROTEIN RMUC"/>
    <property type="match status" value="1"/>
</dbReference>
<evidence type="ECO:0000256" key="1">
    <source>
        <dbReference type="ARBA" id="ARBA00003416"/>
    </source>
</evidence>
<dbReference type="PANTHER" id="PTHR30563:SF0">
    <property type="entry name" value="DNA RECOMBINATION PROTEIN RMUC"/>
    <property type="match status" value="1"/>
</dbReference>
<dbReference type="SUPFAM" id="SSF58113">
    <property type="entry name" value="Apolipoprotein A-I"/>
    <property type="match status" value="1"/>
</dbReference>
<feature type="coiled-coil region" evidence="5">
    <location>
        <begin position="420"/>
        <end position="454"/>
    </location>
</feature>
<dbReference type="Proteomes" id="UP000886355">
    <property type="component" value="Unassembled WGS sequence"/>
</dbReference>
<evidence type="ECO:0000313" key="8">
    <source>
        <dbReference type="EMBL" id="HDL90538.1"/>
    </source>
</evidence>
<comment type="similarity">
    <text evidence="2">Belongs to the RmuC family.</text>
</comment>
<keyword evidence="3 5" id="KW-0175">Coiled coil</keyword>
<dbReference type="EMBL" id="DQZW01000307">
    <property type="protein sequence ID" value="HDL90538.1"/>
    <property type="molecule type" value="Genomic_DNA"/>
</dbReference>
<sequence>MNAETIIITSLILSILNSLLLIMVLFIVLRRGPSSEEVQRLLQEELKRGRDELRESTKDLVHFNQEQNKTMISYLDRMHASSEEAHGRVRKTLDEQLGGLRKDIVEKLSEMIDRLNEGLLQARDVIQQQTNEMASKLDNLTASNRTEIDRMRDKLEKSIKELQEGNEKKLEEMRQTVDEKLQSTLERRLSESFKVVSKQLEAVHAGLGEVRTLAEGVGDLKKVLSNIKVRGIWAEVQLESILEELMAPGQYEKNVKVDPNSSEVVEFAIKLPGKSRDTSDAVWLPIDSKFPQESYLRLIEAAERGESEAVNRARTELYQVIKSLAKDIRNKYVKPPYTTDFGIMYLATEGLYAEVLRNAGLINELLQECRVVIAGPTTLAAIFSSLRMGFHTLAIEQRATEVWKILGSVKTEFRRFGEVLRKVKTHLNRATKAIDDTEKRTEKLKKALASVEQLPDDQIYCISTYEKAMEAPESSDDEDGFFGESSGGK</sequence>
<evidence type="ECO:0000256" key="4">
    <source>
        <dbReference type="ARBA" id="ARBA00023172"/>
    </source>
</evidence>
<protein>
    <submittedName>
        <fullName evidence="8">DNA recombination protein RmuC</fullName>
    </submittedName>
</protein>
<comment type="function">
    <text evidence="1">Involved in DNA recombination.</text>
</comment>
<proteinExistence type="inferred from homology"/>
<feature type="region of interest" description="Disordered" evidence="6">
    <location>
        <begin position="469"/>
        <end position="489"/>
    </location>
</feature>
<dbReference type="Gene3D" id="1.20.120.20">
    <property type="entry name" value="Apolipoprotein"/>
    <property type="match status" value="1"/>
</dbReference>
<name>A0A7C1AWL8_9BACT</name>
<evidence type="ECO:0000256" key="6">
    <source>
        <dbReference type="SAM" id="MobiDB-lite"/>
    </source>
</evidence>
<dbReference type="InterPro" id="IPR003798">
    <property type="entry name" value="DNA_recombination_RmuC"/>
</dbReference>
<keyword evidence="7" id="KW-0812">Transmembrane</keyword>